<feature type="compositionally biased region" description="Basic and acidic residues" evidence="7">
    <location>
        <begin position="468"/>
        <end position="525"/>
    </location>
</feature>
<dbReference type="Pfam" id="PF00271">
    <property type="entry name" value="Helicase_C"/>
    <property type="match status" value="1"/>
</dbReference>
<dbReference type="EMBL" id="JBHLZU010000026">
    <property type="protein sequence ID" value="MFB9908169.1"/>
    <property type="molecule type" value="Genomic_DNA"/>
</dbReference>
<evidence type="ECO:0000256" key="4">
    <source>
        <dbReference type="ARBA" id="ARBA00022840"/>
    </source>
</evidence>
<dbReference type="InterPro" id="IPR014014">
    <property type="entry name" value="RNA_helicase_DEAD_Q_motif"/>
</dbReference>
<evidence type="ECO:0000259" key="9">
    <source>
        <dbReference type="PROSITE" id="PS51194"/>
    </source>
</evidence>
<protein>
    <submittedName>
        <fullName evidence="11">DEAD/DEAH box helicase</fullName>
    </submittedName>
</protein>
<keyword evidence="1" id="KW-0547">Nucleotide-binding</keyword>
<accession>A0ABV6A4V9</accession>
<comment type="caution">
    <text evidence="11">The sequence shown here is derived from an EMBL/GenBank/DDBJ whole genome shotgun (WGS) entry which is preliminary data.</text>
</comment>
<dbReference type="SMART" id="SM00487">
    <property type="entry name" value="DEXDc"/>
    <property type="match status" value="1"/>
</dbReference>
<evidence type="ECO:0000256" key="7">
    <source>
        <dbReference type="SAM" id="MobiDB-lite"/>
    </source>
</evidence>
<evidence type="ECO:0000256" key="5">
    <source>
        <dbReference type="ARBA" id="ARBA00038437"/>
    </source>
</evidence>
<keyword evidence="12" id="KW-1185">Reference proteome</keyword>
<feature type="region of interest" description="Disordered" evidence="7">
    <location>
        <begin position="427"/>
        <end position="614"/>
    </location>
</feature>
<feature type="compositionally biased region" description="Basic and acidic residues" evidence="7">
    <location>
        <begin position="532"/>
        <end position="597"/>
    </location>
</feature>
<sequence length="614" mass="66334">MSIVTPARSEHAQRKPRHRTTSPAAPVEQEVAESVTASSDSASSENETPETKTFSELGLPQPLVERLAKRGITQAFPIQAATLPDSLAGRDVLGRGQTGSGKTLAFGLPMLVALAGGRTKPLQPRGLVLVPTRELAMQVRDSLGELAESLGLRCSTVVGGTSFPKQVAALRRGVDLLIATPGRLSDHIRQGTCALGDVQITALDEADQMADMGFLPQVRELLDQVAPGGQRLLFSATLDGDVDQLVRRYLTDPVTHSTAPPSASVSTMDHHVLLMSNDDKLDVVAEVGAREGRTIMFVRTKHGVDRLTKKLRSVGVKAGGLHGGKTQGARTRTLGEFRDGITTCLVATNVAARGIHVDDVSLVVHVDPPVDPKDYLHRAGRTARAGQAGVVVTLALQAQRRSVQAMTTKAGVRPTITRVRPGWTELAEITGAQKPTGIELPDEAARPERRPARAGGERGRGGGFGRRPARDGDRPSRGFREDRGERGGFREDRGFRGDRNDRGDRGFRNDDRGDRGFRGGDDRPARGGGFRGGDDRPARGGFRNDDRPARGGFRGEDRPGGRTPREEWRRPERGNGGGYREDRGHQKWEDRGGDRATRQNRGTGGRKRFNTPSH</sequence>
<feature type="region of interest" description="Disordered" evidence="7">
    <location>
        <begin position="1"/>
        <end position="58"/>
    </location>
</feature>
<dbReference type="PANTHER" id="PTHR47959:SF13">
    <property type="entry name" value="ATP-DEPENDENT RNA HELICASE RHLE"/>
    <property type="match status" value="1"/>
</dbReference>
<organism evidence="11 12">
    <name type="scientific">Allokutzneria oryzae</name>
    <dbReference type="NCBI Taxonomy" id="1378989"/>
    <lineage>
        <taxon>Bacteria</taxon>
        <taxon>Bacillati</taxon>
        <taxon>Actinomycetota</taxon>
        <taxon>Actinomycetes</taxon>
        <taxon>Pseudonocardiales</taxon>
        <taxon>Pseudonocardiaceae</taxon>
        <taxon>Allokutzneria</taxon>
    </lineage>
</organism>
<dbReference type="InterPro" id="IPR027417">
    <property type="entry name" value="P-loop_NTPase"/>
</dbReference>
<reference evidence="11 12" key="1">
    <citation type="submission" date="2024-09" db="EMBL/GenBank/DDBJ databases">
        <authorList>
            <person name="Sun Q."/>
            <person name="Mori K."/>
        </authorList>
    </citation>
    <scope>NUCLEOTIDE SEQUENCE [LARGE SCALE GENOMIC DNA]</scope>
    <source>
        <strain evidence="11 12">TBRC 7907</strain>
    </source>
</reference>
<feature type="domain" description="Helicase ATP-binding" evidence="8">
    <location>
        <begin position="83"/>
        <end position="256"/>
    </location>
</feature>
<evidence type="ECO:0000256" key="3">
    <source>
        <dbReference type="ARBA" id="ARBA00022806"/>
    </source>
</evidence>
<evidence type="ECO:0000256" key="6">
    <source>
        <dbReference type="PROSITE-ProRule" id="PRU00552"/>
    </source>
</evidence>
<keyword evidence="2" id="KW-0378">Hydrolase</keyword>
<dbReference type="InterPro" id="IPR011545">
    <property type="entry name" value="DEAD/DEAH_box_helicase_dom"/>
</dbReference>
<comment type="similarity">
    <text evidence="5">Belongs to the DEAD box helicase family.</text>
</comment>
<feature type="compositionally biased region" description="Basic and acidic residues" evidence="7">
    <location>
        <begin position="443"/>
        <end position="460"/>
    </location>
</feature>
<dbReference type="CDD" id="cd18787">
    <property type="entry name" value="SF2_C_DEAD"/>
    <property type="match status" value="1"/>
</dbReference>
<name>A0ABV6A4V9_9PSEU</name>
<dbReference type="SUPFAM" id="SSF52540">
    <property type="entry name" value="P-loop containing nucleoside triphosphate hydrolases"/>
    <property type="match status" value="1"/>
</dbReference>
<dbReference type="SMART" id="SM00490">
    <property type="entry name" value="HELICc"/>
    <property type="match status" value="1"/>
</dbReference>
<evidence type="ECO:0000259" key="10">
    <source>
        <dbReference type="PROSITE" id="PS51195"/>
    </source>
</evidence>
<evidence type="ECO:0000259" key="8">
    <source>
        <dbReference type="PROSITE" id="PS51192"/>
    </source>
</evidence>
<evidence type="ECO:0000313" key="12">
    <source>
        <dbReference type="Proteomes" id="UP001589693"/>
    </source>
</evidence>
<evidence type="ECO:0000313" key="11">
    <source>
        <dbReference type="EMBL" id="MFB9908169.1"/>
    </source>
</evidence>
<dbReference type="PROSITE" id="PS51195">
    <property type="entry name" value="Q_MOTIF"/>
    <property type="match status" value="1"/>
</dbReference>
<dbReference type="PROSITE" id="PS51192">
    <property type="entry name" value="HELICASE_ATP_BIND_1"/>
    <property type="match status" value="1"/>
</dbReference>
<dbReference type="GO" id="GO:0004386">
    <property type="term" value="F:helicase activity"/>
    <property type="evidence" value="ECO:0007669"/>
    <property type="project" value="UniProtKB-KW"/>
</dbReference>
<dbReference type="RefSeq" id="WP_377859579.1">
    <property type="nucleotide sequence ID" value="NZ_JBHLZU010000026.1"/>
</dbReference>
<feature type="short sequence motif" description="Q motif" evidence="6">
    <location>
        <begin position="52"/>
        <end position="80"/>
    </location>
</feature>
<dbReference type="Gene3D" id="3.40.50.300">
    <property type="entry name" value="P-loop containing nucleotide triphosphate hydrolases"/>
    <property type="match status" value="2"/>
</dbReference>
<dbReference type="InterPro" id="IPR050079">
    <property type="entry name" value="DEAD_box_RNA_helicase"/>
</dbReference>
<dbReference type="Pfam" id="PF00270">
    <property type="entry name" value="DEAD"/>
    <property type="match status" value="1"/>
</dbReference>
<proteinExistence type="inferred from homology"/>
<keyword evidence="4" id="KW-0067">ATP-binding</keyword>
<feature type="domain" description="DEAD-box RNA helicase Q" evidence="10">
    <location>
        <begin position="52"/>
        <end position="80"/>
    </location>
</feature>
<dbReference type="CDD" id="cd00268">
    <property type="entry name" value="DEADc"/>
    <property type="match status" value="1"/>
</dbReference>
<keyword evidence="3 11" id="KW-0347">Helicase</keyword>
<dbReference type="PANTHER" id="PTHR47959">
    <property type="entry name" value="ATP-DEPENDENT RNA HELICASE RHLE-RELATED"/>
    <property type="match status" value="1"/>
</dbReference>
<feature type="compositionally biased region" description="Low complexity" evidence="7">
    <location>
        <begin position="32"/>
        <end position="45"/>
    </location>
</feature>
<feature type="domain" description="Helicase C-terminal" evidence="9">
    <location>
        <begin position="279"/>
        <end position="427"/>
    </location>
</feature>
<dbReference type="InterPro" id="IPR001650">
    <property type="entry name" value="Helicase_C-like"/>
</dbReference>
<feature type="compositionally biased region" description="Basic residues" evidence="7">
    <location>
        <begin position="604"/>
        <end position="614"/>
    </location>
</feature>
<dbReference type="PROSITE" id="PS51194">
    <property type="entry name" value="HELICASE_CTER"/>
    <property type="match status" value="1"/>
</dbReference>
<evidence type="ECO:0000256" key="1">
    <source>
        <dbReference type="ARBA" id="ARBA00022741"/>
    </source>
</evidence>
<gene>
    <name evidence="11" type="ORF">ACFFQA_29910</name>
</gene>
<dbReference type="InterPro" id="IPR014001">
    <property type="entry name" value="Helicase_ATP-bd"/>
</dbReference>
<dbReference type="Proteomes" id="UP001589693">
    <property type="component" value="Unassembled WGS sequence"/>
</dbReference>
<dbReference type="InterPro" id="IPR044742">
    <property type="entry name" value="DEAD/DEAH_RhlB"/>
</dbReference>
<evidence type="ECO:0000256" key="2">
    <source>
        <dbReference type="ARBA" id="ARBA00022801"/>
    </source>
</evidence>